<proteinExistence type="predicted"/>
<gene>
    <name evidence="4" type="ORF">DILT_LOCUS1364</name>
</gene>
<evidence type="ECO:0000313" key="5">
    <source>
        <dbReference type="Proteomes" id="UP000281553"/>
    </source>
</evidence>
<dbReference type="Gene3D" id="3.30.160.60">
    <property type="entry name" value="Classic Zinc Finger"/>
    <property type="match status" value="1"/>
</dbReference>
<feature type="region of interest" description="Disordered" evidence="2">
    <location>
        <begin position="1"/>
        <end position="80"/>
    </location>
</feature>
<keyword evidence="1" id="KW-0863">Zinc-finger</keyword>
<evidence type="ECO:0000256" key="1">
    <source>
        <dbReference type="PROSITE-ProRule" id="PRU00042"/>
    </source>
</evidence>
<protein>
    <recommendedName>
        <fullName evidence="3">C2H2-type domain-containing protein</fullName>
    </recommendedName>
</protein>
<evidence type="ECO:0000256" key="2">
    <source>
        <dbReference type="SAM" id="MobiDB-lite"/>
    </source>
</evidence>
<reference evidence="4 5" key="1">
    <citation type="submission" date="2018-11" db="EMBL/GenBank/DDBJ databases">
        <authorList>
            <consortium name="Pathogen Informatics"/>
        </authorList>
    </citation>
    <scope>NUCLEOTIDE SEQUENCE [LARGE SCALE GENOMIC DNA]</scope>
</reference>
<dbReference type="InterPro" id="IPR013087">
    <property type="entry name" value="Znf_C2H2_type"/>
</dbReference>
<accession>A0A3P6RGT3</accession>
<name>A0A3P6RGT3_DIBLA</name>
<organism evidence="4 5">
    <name type="scientific">Dibothriocephalus latus</name>
    <name type="common">Fish tapeworm</name>
    <name type="synonym">Diphyllobothrium latum</name>
    <dbReference type="NCBI Taxonomy" id="60516"/>
    <lineage>
        <taxon>Eukaryota</taxon>
        <taxon>Metazoa</taxon>
        <taxon>Spiralia</taxon>
        <taxon>Lophotrochozoa</taxon>
        <taxon>Platyhelminthes</taxon>
        <taxon>Cestoda</taxon>
        <taxon>Eucestoda</taxon>
        <taxon>Diphyllobothriidea</taxon>
        <taxon>Diphyllobothriidae</taxon>
        <taxon>Dibothriocephalus</taxon>
    </lineage>
</organism>
<dbReference type="AlphaFoldDB" id="A0A3P6RGT3"/>
<dbReference type="Proteomes" id="UP000281553">
    <property type="component" value="Unassembled WGS sequence"/>
</dbReference>
<dbReference type="EMBL" id="UYRU01008877">
    <property type="protein sequence ID" value="VDK43081.1"/>
    <property type="molecule type" value="Genomic_DNA"/>
</dbReference>
<dbReference type="PROSITE" id="PS00028">
    <property type="entry name" value="ZINC_FINGER_C2H2_1"/>
    <property type="match status" value="2"/>
</dbReference>
<feature type="domain" description="C2H2-type" evidence="3">
    <location>
        <begin position="100"/>
        <end position="122"/>
    </location>
</feature>
<evidence type="ECO:0000259" key="3">
    <source>
        <dbReference type="PROSITE" id="PS50157"/>
    </source>
</evidence>
<keyword evidence="5" id="KW-1185">Reference proteome</keyword>
<feature type="compositionally biased region" description="Low complexity" evidence="2">
    <location>
        <begin position="55"/>
        <end position="67"/>
    </location>
</feature>
<dbReference type="SMART" id="SM00355">
    <property type="entry name" value="ZnF_C2H2"/>
    <property type="match status" value="2"/>
</dbReference>
<feature type="compositionally biased region" description="Polar residues" evidence="2">
    <location>
        <begin position="28"/>
        <end position="46"/>
    </location>
</feature>
<dbReference type="PROSITE" id="PS50157">
    <property type="entry name" value="ZINC_FINGER_C2H2_2"/>
    <property type="match status" value="1"/>
</dbReference>
<dbReference type="GO" id="GO:0008270">
    <property type="term" value="F:zinc ion binding"/>
    <property type="evidence" value="ECO:0007669"/>
    <property type="project" value="UniProtKB-KW"/>
</dbReference>
<evidence type="ECO:0000313" key="4">
    <source>
        <dbReference type="EMBL" id="VDK43081.1"/>
    </source>
</evidence>
<feature type="compositionally biased region" description="Basic and acidic residues" evidence="2">
    <location>
        <begin position="1"/>
        <end position="13"/>
    </location>
</feature>
<keyword evidence="1" id="KW-0862">Zinc</keyword>
<keyword evidence="1" id="KW-0479">Metal-binding</keyword>
<sequence>MSSSRIWEKHEEMQEGSNAGADRPAAKISSSGHDTSGKWQHFLSTNHKNEPRYESAASFPRSLLPSSPHRPKSADAAGTPGLFSATEDLLDSLTRLGHVFECEACGLFFRERALWKTHNSLHGPGSEQDSFVCSLCGQCLSDACAFALHFAEDHHEHSPGDLRNRSLGEN</sequence>
<feature type="non-terminal residue" evidence="4">
    <location>
        <position position="170"/>
    </location>
</feature>